<dbReference type="AlphaFoldDB" id="A0A1I3IZX1"/>
<keyword evidence="9" id="KW-1185">Reference proteome</keyword>
<comment type="PTM">
    <text evidence="6">Binds 1 heme c group covalently per subunit.</text>
</comment>
<evidence type="ECO:0000256" key="6">
    <source>
        <dbReference type="PIRSR" id="PIRSR602324-1"/>
    </source>
</evidence>
<keyword evidence="4" id="KW-0249">Electron transport</keyword>
<dbReference type="STRING" id="1125876.SAMN05443292_2862"/>
<evidence type="ECO:0000313" key="9">
    <source>
        <dbReference type="Proteomes" id="UP000198931"/>
    </source>
</evidence>
<dbReference type="PROSITE" id="PS51007">
    <property type="entry name" value="CYTC"/>
    <property type="match status" value="1"/>
</dbReference>
<name>A0A1I3IZX1_9FLAO</name>
<dbReference type="GO" id="GO:0009055">
    <property type="term" value="F:electron transfer activity"/>
    <property type="evidence" value="ECO:0007669"/>
    <property type="project" value="InterPro"/>
</dbReference>
<evidence type="ECO:0000256" key="4">
    <source>
        <dbReference type="ARBA" id="ARBA00022982"/>
    </source>
</evidence>
<accession>A0A1I3IZX1</accession>
<organism evidence="8 9">
    <name type="scientific">Halpernia frigidisoli</name>
    <dbReference type="NCBI Taxonomy" id="1125876"/>
    <lineage>
        <taxon>Bacteria</taxon>
        <taxon>Pseudomonadati</taxon>
        <taxon>Bacteroidota</taxon>
        <taxon>Flavobacteriia</taxon>
        <taxon>Flavobacteriales</taxon>
        <taxon>Weeksellaceae</taxon>
        <taxon>Chryseobacterium group</taxon>
        <taxon>Halpernia</taxon>
    </lineage>
</organism>
<keyword evidence="5 6" id="KW-0408">Iron</keyword>
<dbReference type="GO" id="GO:0020037">
    <property type="term" value="F:heme binding"/>
    <property type="evidence" value="ECO:0007669"/>
    <property type="project" value="InterPro"/>
</dbReference>
<dbReference type="OrthoDB" id="9814063at2"/>
<feature type="binding site" description="covalent" evidence="6">
    <location>
        <position position="55"/>
    </location>
    <ligand>
        <name>heme c</name>
        <dbReference type="ChEBI" id="CHEBI:61717"/>
    </ligand>
</feature>
<feature type="binding site" description="covalent" evidence="6">
    <location>
        <position position="100"/>
    </location>
    <ligand>
        <name>heme c</name>
        <dbReference type="ChEBI" id="CHEBI:61717"/>
    </ligand>
</feature>
<evidence type="ECO:0000313" key="8">
    <source>
        <dbReference type="EMBL" id="SFI53423.1"/>
    </source>
</evidence>
<evidence type="ECO:0000259" key="7">
    <source>
        <dbReference type="PROSITE" id="PS51007"/>
    </source>
</evidence>
<dbReference type="InterPro" id="IPR036909">
    <property type="entry name" value="Cyt_c-like_dom_sf"/>
</dbReference>
<dbReference type="PROSITE" id="PS51257">
    <property type="entry name" value="PROKAR_LIPOPROTEIN"/>
    <property type="match status" value="1"/>
</dbReference>
<evidence type="ECO:0000256" key="3">
    <source>
        <dbReference type="ARBA" id="ARBA00022723"/>
    </source>
</evidence>
<evidence type="ECO:0000256" key="5">
    <source>
        <dbReference type="ARBA" id="ARBA00023004"/>
    </source>
</evidence>
<protein>
    <submittedName>
        <fullName evidence="8">Cytochrome c</fullName>
    </submittedName>
</protein>
<dbReference type="PRINTS" id="PR00606">
    <property type="entry name" value="CYTCHROMECID"/>
</dbReference>
<dbReference type="InterPro" id="IPR009056">
    <property type="entry name" value="Cyt_c-like_dom"/>
</dbReference>
<keyword evidence="1" id="KW-0813">Transport</keyword>
<feature type="domain" description="Cytochrome c" evidence="7">
    <location>
        <begin position="37"/>
        <end position="122"/>
    </location>
</feature>
<dbReference type="SUPFAM" id="SSF46626">
    <property type="entry name" value="Cytochrome c"/>
    <property type="match status" value="1"/>
</dbReference>
<dbReference type="GO" id="GO:0005506">
    <property type="term" value="F:iron ion binding"/>
    <property type="evidence" value="ECO:0007669"/>
    <property type="project" value="InterPro"/>
</dbReference>
<keyword evidence="3 6" id="KW-0479">Metal-binding</keyword>
<dbReference type="RefSeq" id="WP_090082379.1">
    <property type="nucleotide sequence ID" value="NZ_FOQT01000005.1"/>
</dbReference>
<dbReference type="Pfam" id="PF00034">
    <property type="entry name" value="Cytochrom_C"/>
    <property type="match status" value="1"/>
</dbReference>
<proteinExistence type="predicted"/>
<dbReference type="Gene3D" id="1.10.760.10">
    <property type="entry name" value="Cytochrome c-like domain"/>
    <property type="match status" value="1"/>
</dbReference>
<feature type="binding site" description="covalent" evidence="6">
    <location>
        <position position="51"/>
    </location>
    <ligand>
        <name>heme c</name>
        <dbReference type="ChEBI" id="CHEBI:61717"/>
    </ligand>
</feature>
<dbReference type="InterPro" id="IPR002324">
    <property type="entry name" value="Cyt_c_ID"/>
</dbReference>
<evidence type="ECO:0000256" key="2">
    <source>
        <dbReference type="ARBA" id="ARBA00022617"/>
    </source>
</evidence>
<gene>
    <name evidence="8" type="ORF">SAMN05443292_2862</name>
</gene>
<dbReference type="Proteomes" id="UP000198931">
    <property type="component" value="Unassembled WGS sequence"/>
</dbReference>
<dbReference type="EMBL" id="FOQT01000005">
    <property type="protein sequence ID" value="SFI53423.1"/>
    <property type="molecule type" value="Genomic_DNA"/>
</dbReference>
<sequence length="122" mass="13443">MKNVILFSVLSFALFSCNKKETGEKSDGNLIENNSAKVQLSGEVLIQNSDCVGCHNKDEKMVGPSYKEIASKYPTNDKNIDMLAYKIINGGSGNWGRVPMQAHVGLSKEDAKEMVKYILAQK</sequence>
<keyword evidence="2 6" id="KW-0349">Heme</keyword>
<reference evidence="8 9" key="1">
    <citation type="submission" date="2016-10" db="EMBL/GenBank/DDBJ databases">
        <authorList>
            <person name="de Groot N.N."/>
        </authorList>
    </citation>
    <scope>NUCLEOTIDE SEQUENCE [LARGE SCALE GENOMIC DNA]</scope>
    <source>
        <strain evidence="8 9">DSM 26000</strain>
    </source>
</reference>
<evidence type="ECO:0000256" key="1">
    <source>
        <dbReference type="ARBA" id="ARBA00022448"/>
    </source>
</evidence>